<sequence>MEIRFTITKQTITDNMLTIFCWLNTIAGLYFVVESFREFESTAAYIFLGWAVMFFLFWLFLFFRKTMKRSAGGVLNNQR</sequence>
<evidence type="ECO:0000313" key="3">
    <source>
        <dbReference type="Proteomes" id="UP000199073"/>
    </source>
</evidence>
<name>A0A1H0RXJ9_9BACT</name>
<keyword evidence="1" id="KW-0812">Transmembrane</keyword>
<evidence type="ECO:0000256" key="1">
    <source>
        <dbReference type="SAM" id="Phobius"/>
    </source>
</evidence>
<accession>A0A1H0RXJ9</accession>
<dbReference type="AlphaFoldDB" id="A0A1H0RXJ9"/>
<keyword evidence="1" id="KW-0472">Membrane</keyword>
<gene>
    <name evidence="2" type="ORF">SAMN05660330_02473</name>
</gene>
<evidence type="ECO:0000313" key="2">
    <source>
        <dbReference type="EMBL" id="SDP34292.1"/>
    </source>
</evidence>
<keyword evidence="1" id="KW-1133">Transmembrane helix</keyword>
<keyword evidence="3" id="KW-1185">Reference proteome</keyword>
<protein>
    <submittedName>
        <fullName evidence="2">Uncharacterized protein</fullName>
    </submittedName>
</protein>
<feature type="transmembrane region" description="Helical" evidence="1">
    <location>
        <begin position="44"/>
        <end position="63"/>
    </location>
</feature>
<dbReference type="RefSeq" id="WP_143005500.1">
    <property type="nucleotide sequence ID" value="NZ_FNJI01000016.1"/>
</dbReference>
<dbReference type="EMBL" id="FNJI01000016">
    <property type="protein sequence ID" value="SDP34292.1"/>
    <property type="molecule type" value="Genomic_DNA"/>
</dbReference>
<reference evidence="2 3" key="1">
    <citation type="submission" date="2016-10" db="EMBL/GenBank/DDBJ databases">
        <authorList>
            <person name="de Groot N.N."/>
        </authorList>
    </citation>
    <scope>NUCLEOTIDE SEQUENCE [LARGE SCALE GENOMIC DNA]</scope>
    <source>
        <strain evidence="2 3">DSM 12130</strain>
    </source>
</reference>
<organism evidence="2 3">
    <name type="scientific">Desulforhopalus singaporensis</name>
    <dbReference type="NCBI Taxonomy" id="91360"/>
    <lineage>
        <taxon>Bacteria</taxon>
        <taxon>Pseudomonadati</taxon>
        <taxon>Thermodesulfobacteriota</taxon>
        <taxon>Desulfobulbia</taxon>
        <taxon>Desulfobulbales</taxon>
        <taxon>Desulfocapsaceae</taxon>
        <taxon>Desulforhopalus</taxon>
    </lineage>
</organism>
<dbReference type="Proteomes" id="UP000199073">
    <property type="component" value="Unassembled WGS sequence"/>
</dbReference>
<feature type="transmembrane region" description="Helical" evidence="1">
    <location>
        <begin position="12"/>
        <end position="32"/>
    </location>
</feature>
<dbReference type="STRING" id="91360.SAMN05660330_02473"/>
<proteinExistence type="predicted"/>